<dbReference type="Pfam" id="PF08843">
    <property type="entry name" value="AbiEii"/>
    <property type="match status" value="1"/>
</dbReference>
<reference evidence="1 2" key="1">
    <citation type="journal article" date="2016" name="Nat. Commun.">
        <title>Thousands of microbial genomes shed light on interconnected biogeochemical processes in an aquifer system.</title>
        <authorList>
            <person name="Anantharaman K."/>
            <person name="Brown C.T."/>
            <person name="Hug L.A."/>
            <person name="Sharon I."/>
            <person name="Castelle C.J."/>
            <person name="Probst A.J."/>
            <person name="Thomas B.C."/>
            <person name="Singh A."/>
            <person name="Wilkins M.J."/>
            <person name="Karaoz U."/>
            <person name="Brodie E.L."/>
            <person name="Williams K.H."/>
            <person name="Hubbard S.S."/>
            <person name="Banfield J.F."/>
        </authorList>
    </citation>
    <scope>NUCLEOTIDE SEQUENCE [LARGE SCALE GENOMIC DNA]</scope>
</reference>
<accession>A0A1F7GAH6</accession>
<dbReference type="Proteomes" id="UP000178372">
    <property type="component" value="Unassembled WGS sequence"/>
</dbReference>
<gene>
    <name evidence="1" type="ORF">A2690_04555</name>
</gene>
<name>A0A1F7GAH6_9BACT</name>
<sequence>MITKNQLNALTATMKTNTMTIYREYLQILFLSRLYTQEKSNKIFFKGGTAIHLLFKAPRFSEDLDFSVMLSEKEFIVCIHEVFKKLTYEEKIIFKERKTISGKRFLLTANDPEILPHACFINLDFSFREKIIQPEKSIIDSQYPVIFTSFVHHISAQEMCAEKIRALITRQKGRDLFDLWYLISKGASIDSDLVQEKLKFYKMTGDQLPLLAKRIHAFTEKDFIVDMKPFVPVNERDRLKETFDYITSYLLEKLKPS</sequence>
<dbReference type="Gene3D" id="3.10.450.620">
    <property type="entry name" value="JHP933, nucleotidyltransferase-like core domain"/>
    <property type="match status" value="1"/>
</dbReference>
<organism evidence="1 2">
    <name type="scientific">Candidatus Roizmanbacteria bacterium RIFCSPHIGHO2_01_FULL_39_12b</name>
    <dbReference type="NCBI Taxonomy" id="1802030"/>
    <lineage>
        <taxon>Bacteria</taxon>
        <taxon>Candidatus Roizmaniibacteriota</taxon>
    </lineage>
</organism>
<proteinExistence type="predicted"/>
<protein>
    <recommendedName>
        <fullName evidence="3">Nucleotidyl transferase AbiEii/AbiGii toxin family protein</fullName>
    </recommendedName>
</protein>
<dbReference type="AlphaFoldDB" id="A0A1F7GAH6"/>
<evidence type="ECO:0000313" key="2">
    <source>
        <dbReference type="Proteomes" id="UP000178372"/>
    </source>
</evidence>
<comment type="caution">
    <text evidence="1">The sequence shown here is derived from an EMBL/GenBank/DDBJ whole genome shotgun (WGS) entry which is preliminary data.</text>
</comment>
<dbReference type="EMBL" id="MFZF01000023">
    <property type="protein sequence ID" value="OGK15897.1"/>
    <property type="molecule type" value="Genomic_DNA"/>
</dbReference>
<evidence type="ECO:0008006" key="3">
    <source>
        <dbReference type="Google" id="ProtNLM"/>
    </source>
</evidence>
<evidence type="ECO:0000313" key="1">
    <source>
        <dbReference type="EMBL" id="OGK15897.1"/>
    </source>
</evidence>
<dbReference type="InterPro" id="IPR014942">
    <property type="entry name" value="AbiEii"/>
</dbReference>